<accession>A0ABX1PS71</accession>
<protein>
    <recommendedName>
        <fullName evidence="3">Flagellar motor switch protein FliN</fullName>
    </recommendedName>
</protein>
<keyword evidence="9" id="KW-0966">Cell projection</keyword>
<dbReference type="InterPro" id="IPR012826">
    <property type="entry name" value="FliN"/>
</dbReference>
<evidence type="ECO:0000259" key="8">
    <source>
        <dbReference type="Pfam" id="PF01052"/>
    </source>
</evidence>
<sequence>MAEHDNDGQITEDDWAAAMMEQSATETGADAEARRVTADLAAAAAADSPYQAKPASHLFPDFGAPGPRSGGLNDFDMILDIPVQLTVELGRTKISIRNLLQLAHGSVVELDGLAGEPMDVLVNGTLIAQGEVVVVNDKFGIRLTDIITPAERMRKIRS</sequence>
<evidence type="ECO:0000313" key="9">
    <source>
        <dbReference type="EMBL" id="NMG26651.1"/>
    </source>
</evidence>
<keyword evidence="5" id="KW-0145">Chemotaxis</keyword>
<evidence type="ECO:0000256" key="2">
    <source>
        <dbReference type="ARBA" id="ARBA00009226"/>
    </source>
</evidence>
<dbReference type="InterPro" id="IPR001172">
    <property type="entry name" value="FliN_T3SS_HrcQb"/>
</dbReference>
<comment type="caution">
    <text evidence="9">The sequence shown here is derived from an EMBL/GenBank/DDBJ whole genome shotgun (WGS) entry which is preliminary data.</text>
</comment>
<dbReference type="NCBIfam" id="TIGR02480">
    <property type="entry name" value="fliN"/>
    <property type="match status" value="1"/>
</dbReference>
<dbReference type="PANTHER" id="PTHR43484">
    <property type="match status" value="1"/>
</dbReference>
<keyword evidence="10" id="KW-1185">Reference proteome</keyword>
<organism evidence="9 10">
    <name type="scientific">Aromatoleum anaerobium</name>
    <dbReference type="NCBI Taxonomy" id="182180"/>
    <lineage>
        <taxon>Bacteria</taxon>
        <taxon>Pseudomonadati</taxon>
        <taxon>Pseudomonadota</taxon>
        <taxon>Betaproteobacteria</taxon>
        <taxon>Rhodocyclales</taxon>
        <taxon>Rhodocyclaceae</taxon>
        <taxon>Aromatoleum</taxon>
    </lineage>
</organism>
<keyword evidence="7" id="KW-0472">Membrane</keyword>
<keyword evidence="9" id="KW-0969">Cilium</keyword>
<dbReference type="InterPro" id="IPR036429">
    <property type="entry name" value="SpoA-like_sf"/>
</dbReference>
<keyword evidence="4" id="KW-1003">Cell membrane</keyword>
<name>A0ABX1PS71_9RHOO</name>
<proteinExistence type="inferred from homology"/>
<gene>
    <name evidence="9" type="primary">fliN</name>
    <name evidence="9" type="ORF">GO606_18435</name>
</gene>
<dbReference type="InterPro" id="IPR001543">
    <property type="entry name" value="FliN-like_C"/>
</dbReference>
<dbReference type="InterPro" id="IPR051469">
    <property type="entry name" value="FliN/MopA/SpaO"/>
</dbReference>
<dbReference type="PRINTS" id="PR00956">
    <property type="entry name" value="FLGMOTORFLIN"/>
</dbReference>
<dbReference type="RefSeq" id="WP_169119982.1">
    <property type="nucleotide sequence ID" value="NZ_WTVG02000040.1"/>
</dbReference>
<dbReference type="Proteomes" id="UP000615989">
    <property type="component" value="Unassembled WGS sequence"/>
</dbReference>
<dbReference type="SUPFAM" id="SSF101801">
    <property type="entry name" value="Surface presentation of antigens (SPOA)"/>
    <property type="match status" value="1"/>
</dbReference>
<evidence type="ECO:0000256" key="6">
    <source>
        <dbReference type="ARBA" id="ARBA00022779"/>
    </source>
</evidence>
<evidence type="ECO:0000256" key="7">
    <source>
        <dbReference type="ARBA" id="ARBA00023136"/>
    </source>
</evidence>
<feature type="domain" description="Flagellar motor switch protein FliN-like C-terminal" evidence="8">
    <location>
        <begin position="77"/>
        <end position="147"/>
    </location>
</feature>
<dbReference type="Gene3D" id="2.30.330.10">
    <property type="entry name" value="SpoA-like"/>
    <property type="match status" value="1"/>
</dbReference>
<dbReference type="EMBL" id="WTVG01000082">
    <property type="protein sequence ID" value="NMG26651.1"/>
    <property type="molecule type" value="Genomic_DNA"/>
</dbReference>
<evidence type="ECO:0000256" key="1">
    <source>
        <dbReference type="ARBA" id="ARBA00004413"/>
    </source>
</evidence>
<reference evidence="9" key="1">
    <citation type="submission" date="2019-12" db="EMBL/GenBank/DDBJ databases">
        <title>Comparative genomics gives insights into the taxonomy of the Azoarcus-Aromatoleum group and reveals separate origins of nif in the plant-associated Azoarcus and non-plant-associated Aromatoleum sub-groups.</title>
        <authorList>
            <person name="Lafos M."/>
            <person name="Maluk M."/>
            <person name="Batista M."/>
            <person name="Junghare M."/>
            <person name="Carmona M."/>
            <person name="Faoro H."/>
            <person name="Cruz L.M."/>
            <person name="Battistoni F."/>
            <person name="De Souza E."/>
            <person name="Pedrosa F."/>
            <person name="Chen W.-M."/>
            <person name="Poole P.S."/>
            <person name="Dixon R.A."/>
            <person name="James E.K."/>
        </authorList>
    </citation>
    <scope>NUCLEOTIDE SEQUENCE</scope>
    <source>
        <strain evidence="9">LuFRes1</strain>
    </source>
</reference>
<dbReference type="Pfam" id="PF01052">
    <property type="entry name" value="FliMN_C"/>
    <property type="match status" value="1"/>
</dbReference>
<keyword evidence="6" id="KW-0283">Flagellar rotation</keyword>
<evidence type="ECO:0000256" key="5">
    <source>
        <dbReference type="ARBA" id="ARBA00022500"/>
    </source>
</evidence>
<keyword evidence="9" id="KW-0282">Flagellum</keyword>
<comment type="similarity">
    <text evidence="2">Belongs to the FliN/MopA/SpaO family.</text>
</comment>
<comment type="subcellular location">
    <subcellularLocation>
        <location evidence="1">Cell membrane</location>
        <topology evidence="1">Peripheral membrane protein</topology>
        <orientation evidence="1">Cytoplasmic side</orientation>
    </subcellularLocation>
</comment>
<evidence type="ECO:0000313" key="10">
    <source>
        <dbReference type="Proteomes" id="UP000615989"/>
    </source>
</evidence>
<dbReference type="PANTHER" id="PTHR43484:SF1">
    <property type="entry name" value="FLAGELLAR MOTOR SWITCH PROTEIN FLIN"/>
    <property type="match status" value="1"/>
</dbReference>
<evidence type="ECO:0000256" key="3">
    <source>
        <dbReference type="ARBA" id="ARBA00021897"/>
    </source>
</evidence>
<evidence type="ECO:0000256" key="4">
    <source>
        <dbReference type="ARBA" id="ARBA00022475"/>
    </source>
</evidence>